<evidence type="ECO:0000256" key="1">
    <source>
        <dbReference type="SAM" id="SignalP"/>
    </source>
</evidence>
<dbReference type="KEGG" id="samy:DB32_005609"/>
<dbReference type="AlphaFoldDB" id="A0A0F6YK44"/>
<evidence type="ECO:0000313" key="3">
    <source>
        <dbReference type="Proteomes" id="UP000034883"/>
    </source>
</evidence>
<dbReference type="STRING" id="927083.DB32_005609"/>
<organism evidence="2 3">
    <name type="scientific">Sandaracinus amylolyticus</name>
    <dbReference type="NCBI Taxonomy" id="927083"/>
    <lineage>
        <taxon>Bacteria</taxon>
        <taxon>Pseudomonadati</taxon>
        <taxon>Myxococcota</taxon>
        <taxon>Polyangia</taxon>
        <taxon>Polyangiales</taxon>
        <taxon>Sandaracinaceae</taxon>
        <taxon>Sandaracinus</taxon>
    </lineage>
</organism>
<protein>
    <recommendedName>
        <fullName evidence="4">Outer membrane protein beta-barrel domain-containing protein</fullName>
    </recommendedName>
</protein>
<feature type="signal peptide" evidence="1">
    <location>
        <begin position="1"/>
        <end position="21"/>
    </location>
</feature>
<proteinExistence type="predicted"/>
<accession>A0A0F6YK44</accession>
<sequence>MMRALIIVALIVASIPARTHAQDVETAIEADAEAVRADVEAPAPDELPEGADFGPAILVSPRELTPAEQRRERARRYDATEPLMPTTFQIFVSGGVPLRASLDDALEAHRYGSSPVLFAGDFTLMTRIAEWLWLGGRVGARGRGWGSNNSAPAVGGGIDALAVAHVRAHLGPIVDLGAVLGVGLGWGGVSIQGAGTWAFAPRLSGYAQVGFRVAQGVRIGARVGWDWFSMYDLDRYGSDLELGGPLLGIGLEVRR</sequence>
<evidence type="ECO:0008006" key="4">
    <source>
        <dbReference type="Google" id="ProtNLM"/>
    </source>
</evidence>
<dbReference type="EMBL" id="CP011125">
    <property type="protein sequence ID" value="AKF08460.1"/>
    <property type="molecule type" value="Genomic_DNA"/>
</dbReference>
<reference evidence="2 3" key="1">
    <citation type="submission" date="2015-03" db="EMBL/GenBank/DDBJ databases">
        <title>Genome assembly of Sandaracinus amylolyticus DSM 53668.</title>
        <authorList>
            <person name="Sharma G."/>
            <person name="Subramanian S."/>
        </authorList>
    </citation>
    <scope>NUCLEOTIDE SEQUENCE [LARGE SCALE GENOMIC DNA]</scope>
    <source>
        <strain evidence="2 3">DSM 53668</strain>
    </source>
</reference>
<dbReference type="Proteomes" id="UP000034883">
    <property type="component" value="Chromosome"/>
</dbReference>
<gene>
    <name evidence="2" type="ORF">DB32_005609</name>
</gene>
<keyword evidence="3" id="KW-1185">Reference proteome</keyword>
<name>A0A0F6YK44_9BACT</name>
<feature type="chain" id="PRO_5002512725" description="Outer membrane protein beta-barrel domain-containing protein" evidence="1">
    <location>
        <begin position="22"/>
        <end position="255"/>
    </location>
</feature>
<keyword evidence="1" id="KW-0732">Signal</keyword>
<evidence type="ECO:0000313" key="2">
    <source>
        <dbReference type="EMBL" id="AKF08460.1"/>
    </source>
</evidence>